<feature type="region of interest" description="Disordered" evidence="1">
    <location>
        <begin position="309"/>
        <end position="476"/>
    </location>
</feature>
<proteinExistence type="predicted"/>
<accession>A0A6A5Z3Z2</accession>
<evidence type="ECO:0000313" key="2">
    <source>
        <dbReference type="EMBL" id="KAF2113723.1"/>
    </source>
</evidence>
<sequence length="476" mass="54478">MAFPFDYRQRQGFTQVMEELQQLEEDPMQLSIERTQRYNDPPPPYPSSGETTQPDSPTTDFDESVLSAQRNEAILQSMPHEQFHRQSCRERDRIIYQWQEERYGRKQTLQFDEALDFQANAENNVRARWVQQGIWKHEWGQAWPKGARAEDNRWLSSRENTGRPYPFGHWGHEKGRQPKLVKKPKTKIPNVFAGWGREEPGTTGKGGLTSRIDVAKEPTIEECGTTASRPYNQFLFQISLEREWLRDELQYKPDTAAPDIDTLAYENTKNFWIEDEVWNPTWGEQPGMTWMHEDLLDNLLSTALPHTVEEPHSHLPSAGAVNPTPTPGVHTDDASGKGYSSVSKEVGKRKRMAGTTQLPAIGESQRQAKEPAGRVLHKLRSSKVTKPKKSTSFSTCLHPVAKPPRRSDRIAKLQQKSSIERTAAQLRESPAQGKRKMAASSIRNSNESTTDDRLRRGKRECSSKGRKRARLQPRSK</sequence>
<evidence type="ECO:0000256" key="1">
    <source>
        <dbReference type="SAM" id="MobiDB-lite"/>
    </source>
</evidence>
<organism evidence="2 3">
    <name type="scientific">Lophiotrema nucula</name>
    <dbReference type="NCBI Taxonomy" id="690887"/>
    <lineage>
        <taxon>Eukaryota</taxon>
        <taxon>Fungi</taxon>
        <taxon>Dikarya</taxon>
        <taxon>Ascomycota</taxon>
        <taxon>Pezizomycotina</taxon>
        <taxon>Dothideomycetes</taxon>
        <taxon>Pleosporomycetidae</taxon>
        <taxon>Pleosporales</taxon>
        <taxon>Lophiotremataceae</taxon>
        <taxon>Lophiotrema</taxon>
    </lineage>
</organism>
<dbReference type="AlphaFoldDB" id="A0A6A5Z3Z2"/>
<name>A0A6A5Z3Z2_9PLEO</name>
<feature type="compositionally biased region" description="Basic and acidic residues" evidence="1">
    <location>
        <begin position="450"/>
        <end position="463"/>
    </location>
</feature>
<dbReference type="OrthoDB" id="3946172at2759"/>
<protein>
    <submittedName>
        <fullName evidence="2">Uncharacterized protein</fullName>
    </submittedName>
</protein>
<dbReference type="Proteomes" id="UP000799770">
    <property type="component" value="Unassembled WGS sequence"/>
</dbReference>
<dbReference type="EMBL" id="ML977327">
    <property type="protein sequence ID" value="KAF2113723.1"/>
    <property type="molecule type" value="Genomic_DNA"/>
</dbReference>
<keyword evidence="3" id="KW-1185">Reference proteome</keyword>
<evidence type="ECO:0000313" key="3">
    <source>
        <dbReference type="Proteomes" id="UP000799770"/>
    </source>
</evidence>
<feature type="compositionally biased region" description="Basic residues" evidence="1">
    <location>
        <begin position="375"/>
        <end position="389"/>
    </location>
</feature>
<feature type="region of interest" description="Disordered" evidence="1">
    <location>
        <begin position="23"/>
        <end position="62"/>
    </location>
</feature>
<feature type="compositionally biased region" description="Basic residues" evidence="1">
    <location>
        <begin position="464"/>
        <end position="476"/>
    </location>
</feature>
<reference evidence="2" key="1">
    <citation type="journal article" date="2020" name="Stud. Mycol.">
        <title>101 Dothideomycetes genomes: a test case for predicting lifestyles and emergence of pathogens.</title>
        <authorList>
            <person name="Haridas S."/>
            <person name="Albert R."/>
            <person name="Binder M."/>
            <person name="Bloem J."/>
            <person name="Labutti K."/>
            <person name="Salamov A."/>
            <person name="Andreopoulos B."/>
            <person name="Baker S."/>
            <person name="Barry K."/>
            <person name="Bills G."/>
            <person name="Bluhm B."/>
            <person name="Cannon C."/>
            <person name="Castanera R."/>
            <person name="Culley D."/>
            <person name="Daum C."/>
            <person name="Ezra D."/>
            <person name="Gonzalez J."/>
            <person name="Henrissat B."/>
            <person name="Kuo A."/>
            <person name="Liang C."/>
            <person name="Lipzen A."/>
            <person name="Lutzoni F."/>
            <person name="Magnuson J."/>
            <person name="Mondo S."/>
            <person name="Nolan M."/>
            <person name="Ohm R."/>
            <person name="Pangilinan J."/>
            <person name="Park H.-J."/>
            <person name="Ramirez L."/>
            <person name="Alfaro M."/>
            <person name="Sun H."/>
            <person name="Tritt A."/>
            <person name="Yoshinaga Y."/>
            <person name="Zwiers L.-H."/>
            <person name="Turgeon B."/>
            <person name="Goodwin S."/>
            <person name="Spatafora J."/>
            <person name="Crous P."/>
            <person name="Grigoriev I."/>
        </authorList>
    </citation>
    <scope>NUCLEOTIDE SEQUENCE</scope>
    <source>
        <strain evidence="2">CBS 627.86</strain>
    </source>
</reference>
<gene>
    <name evidence="2" type="ORF">BDV96DRAFT_578258</name>
</gene>
<feature type="compositionally biased region" description="Polar residues" evidence="1">
    <location>
        <begin position="48"/>
        <end position="59"/>
    </location>
</feature>